<dbReference type="EMBL" id="JABXYK010000024">
    <property type="protein sequence ID" value="NVP58331.1"/>
    <property type="molecule type" value="Genomic_DNA"/>
</dbReference>
<feature type="transmembrane region" description="Helical" evidence="6">
    <location>
        <begin position="116"/>
        <end position="134"/>
    </location>
</feature>
<feature type="transmembrane region" description="Helical" evidence="6">
    <location>
        <begin position="140"/>
        <end position="166"/>
    </location>
</feature>
<comment type="subcellular location">
    <subcellularLocation>
        <location evidence="1">Cell membrane</location>
        <topology evidence="1">Multi-pass membrane protein</topology>
    </subcellularLocation>
</comment>
<feature type="transmembrane region" description="Helical" evidence="6">
    <location>
        <begin position="226"/>
        <end position="247"/>
    </location>
</feature>
<name>A0ABX2QLV6_9HYPH</name>
<gene>
    <name evidence="7" type="ORF">HV823_24140</name>
</gene>
<feature type="transmembrane region" description="Helical" evidence="6">
    <location>
        <begin position="56"/>
        <end position="76"/>
    </location>
</feature>
<evidence type="ECO:0000313" key="7">
    <source>
        <dbReference type="EMBL" id="NVP58331.1"/>
    </source>
</evidence>
<keyword evidence="2" id="KW-1003">Cell membrane</keyword>
<organism evidence="7 8">
    <name type="scientific">Mycoplana rhizolycopersici</name>
    <dbReference type="NCBI Taxonomy" id="2746702"/>
    <lineage>
        <taxon>Bacteria</taxon>
        <taxon>Pseudomonadati</taxon>
        <taxon>Pseudomonadota</taxon>
        <taxon>Alphaproteobacteria</taxon>
        <taxon>Hyphomicrobiales</taxon>
        <taxon>Rhizobiaceae</taxon>
        <taxon>Mycoplana</taxon>
    </lineage>
</organism>
<proteinExistence type="predicted"/>
<sequence length="264" mass="28223">MGFWQWRSTPSRADSRGSAAFSGLCNAAPLRAQLRSRAVCRRSTGRDRGVPAMKTIALVTGGFLLAIVSLALYASFDGGSFTVHMVLHMGIVAVAAPLIAYGLLDTRFDLSRRFVWMTPVLASVIELVVVWGWHVPVMRALAATSILLSMLELLSFLVAGMLLWVVCLRPGRDGGGRLAGTIGLLLTSMHMTLLGVLLALAPRPLYGKGEVSCFGIPLDAISDQQIGSVVMLVAGSASYLIGGVALLSDVLRAEGDVAREDRRW</sequence>
<evidence type="ECO:0000256" key="5">
    <source>
        <dbReference type="ARBA" id="ARBA00023136"/>
    </source>
</evidence>
<dbReference type="InterPro" id="IPR019108">
    <property type="entry name" value="Caa3_assmbl_CtaG-rel"/>
</dbReference>
<keyword evidence="3 6" id="KW-0812">Transmembrane</keyword>
<dbReference type="Proteomes" id="UP000659172">
    <property type="component" value="Unassembled WGS sequence"/>
</dbReference>
<accession>A0ABX2QLV6</accession>
<comment type="caution">
    <text evidence="7">The sequence shown here is derived from an EMBL/GenBank/DDBJ whole genome shotgun (WGS) entry which is preliminary data.</text>
</comment>
<evidence type="ECO:0000256" key="3">
    <source>
        <dbReference type="ARBA" id="ARBA00022692"/>
    </source>
</evidence>
<evidence type="ECO:0000313" key="8">
    <source>
        <dbReference type="Proteomes" id="UP000659172"/>
    </source>
</evidence>
<evidence type="ECO:0000256" key="1">
    <source>
        <dbReference type="ARBA" id="ARBA00004651"/>
    </source>
</evidence>
<protein>
    <submittedName>
        <fullName evidence="7">Cytochrome c oxidase assembly protein</fullName>
    </submittedName>
</protein>
<reference evidence="7 8" key="1">
    <citation type="submission" date="2020-06" db="EMBL/GenBank/DDBJ databases">
        <title>Rhizobium sp.nov. isolated from the tomato plant.</title>
        <authorList>
            <person name="Thin K.K."/>
            <person name="Zhang X."/>
            <person name="He S."/>
        </authorList>
    </citation>
    <scope>NUCLEOTIDE SEQUENCE [LARGE SCALE GENOMIC DNA]</scope>
    <source>
        <strain evidence="7 8">DBTS2</strain>
    </source>
</reference>
<evidence type="ECO:0000256" key="4">
    <source>
        <dbReference type="ARBA" id="ARBA00022989"/>
    </source>
</evidence>
<keyword evidence="5 6" id="KW-0472">Membrane</keyword>
<keyword evidence="4 6" id="KW-1133">Transmembrane helix</keyword>
<feature type="transmembrane region" description="Helical" evidence="6">
    <location>
        <begin position="178"/>
        <end position="201"/>
    </location>
</feature>
<evidence type="ECO:0000256" key="6">
    <source>
        <dbReference type="SAM" id="Phobius"/>
    </source>
</evidence>
<feature type="transmembrane region" description="Helical" evidence="6">
    <location>
        <begin position="82"/>
        <end position="104"/>
    </location>
</feature>
<evidence type="ECO:0000256" key="2">
    <source>
        <dbReference type="ARBA" id="ARBA00022475"/>
    </source>
</evidence>
<keyword evidence="8" id="KW-1185">Reference proteome</keyword>
<dbReference type="Pfam" id="PF09678">
    <property type="entry name" value="Caa3_CtaG"/>
    <property type="match status" value="1"/>
</dbReference>